<dbReference type="InterPro" id="IPR036271">
    <property type="entry name" value="Tet_transcr_reg_TetR-rel_C_sf"/>
</dbReference>
<dbReference type="Proteomes" id="UP000755104">
    <property type="component" value="Unassembled WGS sequence"/>
</dbReference>
<dbReference type="InterPro" id="IPR009057">
    <property type="entry name" value="Homeodomain-like_sf"/>
</dbReference>
<evidence type="ECO:0000256" key="4">
    <source>
        <dbReference type="PROSITE-ProRule" id="PRU00335"/>
    </source>
</evidence>
<dbReference type="PROSITE" id="PS50977">
    <property type="entry name" value="HTH_TETR_2"/>
    <property type="match status" value="1"/>
</dbReference>
<evidence type="ECO:0000313" key="6">
    <source>
        <dbReference type="EMBL" id="MBX7481664.1"/>
    </source>
</evidence>
<dbReference type="PANTHER" id="PTHR30055">
    <property type="entry name" value="HTH-TYPE TRANSCRIPTIONAL REGULATOR RUTR"/>
    <property type="match status" value="1"/>
</dbReference>
<keyword evidence="3" id="KW-0804">Transcription</keyword>
<dbReference type="InterPro" id="IPR001647">
    <property type="entry name" value="HTH_TetR"/>
</dbReference>
<dbReference type="InterPro" id="IPR041478">
    <property type="entry name" value="TetR_C_27"/>
</dbReference>
<dbReference type="EMBL" id="JAIGNO010000002">
    <property type="protein sequence ID" value="MBX7481664.1"/>
    <property type="molecule type" value="Genomic_DNA"/>
</dbReference>
<keyword evidence="1" id="KW-0805">Transcription regulation</keyword>
<feature type="domain" description="HTH tetR-type" evidence="5">
    <location>
        <begin position="16"/>
        <end position="76"/>
    </location>
</feature>
<dbReference type="PANTHER" id="PTHR30055:SF234">
    <property type="entry name" value="HTH-TYPE TRANSCRIPTIONAL REGULATOR BETI"/>
    <property type="match status" value="1"/>
</dbReference>
<dbReference type="SUPFAM" id="SSF48498">
    <property type="entry name" value="Tetracyclin repressor-like, C-terminal domain"/>
    <property type="match status" value="1"/>
</dbReference>
<organism evidence="6 7">
    <name type="scientific">Qipengyuania qiaonensis</name>
    <dbReference type="NCBI Taxonomy" id="2867240"/>
    <lineage>
        <taxon>Bacteria</taxon>
        <taxon>Pseudomonadati</taxon>
        <taxon>Pseudomonadota</taxon>
        <taxon>Alphaproteobacteria</taxon>
        <taxon>Sphingomonadales</taxon>
        <taxon>Erythrobacteraceae</taxon>
        <taxon>Qipengyuania</taxon>
    </lineage>
</organism>
<accession>A0ABS7J712</accession>
<dbReference type="PROSITE" id="PS01081">
    <property type="entry name" value="HTH_TETR_1"/>
    <property type="match status" value="1"/>
</dbReference>
<reference evidence="6 7" key="1">
    <citation type="submission" date="2021-08" db="EMBL/GenBank/DDBJ databases">
        <title>Comparative Genomics Analysis of the Genus Qipengyuania Reveals Extensive Genetic Diversity and Metabolic Versatility, Including the Description of Fifteen Novel Species.</title>
        <authorList>
            <person name="Liu Y."/>
        </authorList>
    </citation>
    <scope>NUCLEOTIDE SEQUENCE [LARGE SCALE GENOMIC DNA]</scope>
    <source>
        <strain evidence="6 7">6D47A</strain>
    </source>
</reference>
<evidence type="ECO:0000256" key="3">
    <source>
        <dbReference type="ARBA" id="ARBA00023163"/>
    </source>
</evidence>
<feature type="DNA-binding region" description="H-T-H motif" evidence="4">
    <location>
        <begin position="39"/>
        <end position="58"/>
    </location>
</feature>
<dbReference type="RefSeq" id="WP_221555756.1">
    <property type="nucleotide sequence ID" value="NZ_JAIGNO010000002.1"/>
</dbReference>
<sequence length="213" mass="23896">MAHTQLLPGQRGPADHAMHERVVEAAHAMFSARGFARTSVAEIAADLDVAPTYLYKFFQSKAAIGEAVCSNILGGIDEALWQVARSQADPDRKVMQLFRTMLKESVGMFFAERKLHDLVAQSLEQNWSSIARHQQQIRAVVAHIVDEGVEKRAFDPELDRDEAVEALFWALYPFAHPRVLEQSIDQDLEARARIIGRFCVRALRGNTAKLVTD</sequence>
<evidence type="ECO:0000259" key="5">
    <source>
        <dbReference type="PROSITE" id="PS50977"/>
    </source>
</evidence>
<dbReference type="Pfam" id="PF17935">
    <property type="entry name" value="TetR_C_27"/>
    <property type="match status" value="1"/>
</dbReference>
<dbReference type="Gene3D" id="1.10.357.10">
    <property type="entry name" value="Tetracycline Repressor, domain 2"/>
    <property type="match status" value="1"/>
</dbReference>
<dbReference type="InterPro" id="IPR050109">
    <property type="entry name" value="HTH-type_TetR-like_transc_reg"/>
</dbReference>
<gene>
    <name evidence="6" type="ORF">K3174_03920</name>
</gene>
<keyword evidence="7" id="KW-1185">Reference proteome</keyword>
<dbReference type="SUPFAM" id="SSF46689">
    <property type="entry name" value="Homeodomain-like"/>
    <property type="match status" value="1"/>
</dbReference>
<proteinExistence type="predicted"/>
<protein>
    <submittedName>
        <fullName evidence="6">TetR/AcrR family transcriptional regulator</fullName>
    </submittedName>
</protein>
<comment type="caution">
    <text evidence="6">The sequence shown here is derived from an EMBL/GenBank/DDBJ whole genome shotgun (WGS) entry which is preliminary data.</text>
</comment>
<evidence type="ECO:0000256" key="1">
    <source>
        <dbReference type="ARBA" id="ARBA00023015"/>
    </source>
</evidence>
<evidence type="ECO:0000313" key="7">
    <source>
        <dbReference type="Proteomes" id="UP000755104"/>
    </source>
</evidence>
<dbReference type="InterPro" id="IPR023772">
    <property type="entry name" value="DNA-bd_HTH_TetR-type_CS"/>
</dbReference>
<dbReference type="Pfam" id="PF00440">
    <property type="entry name" value="TetR_N"/>
    <property type="match status" value="1"/>
</dbReference>
<evidence type="ECO:0000256" key="2">
    <source>
        <dbReference type="ARBA" id="ARBA00023125"/>
    </source>
</evidence>
<keyword evidence="2 4" id="KW-0238">DNA-binding</keyword>
<name>A0ABS7J712_9SPHN</name>